<keyword evidence="2" id="KW-0812">Transmembrane</keyword>
<reference evidence="3 4" key="1">
    <citation type="journal article" date="2014" name="Mol. Plant">
        <title>Chromosome Scale Genome Assembly and Transcriptome Profiling of Nannochloropsis gaditana in Nitrogen Depletion.</title>
        <authorList>
            <person name="Corteggiani Carpinelli E."/>
            <person name="Telatin A."/>
            <person name="Vitulo N."/>
            <person name="Forcato C."/>
            <person name="D'Angelo M."/>
            <person name="Schiavon R."/>
            <person name="Vezzi A."/>
            <person name="Giacometti G.M."/>
            <person name="Morosinotto T."/>
            <person name="Valle G."/>
        </authorList>
    </citation>
    <scope>NUCLEOTIDE SEQUENCE [LARGE SCALE GENOMIC DNA]</scope>
    <source>
        <strain evidence="3 4">B-31</strain>
    </source>
</reference>
<feature type="transmembrane region" description="Helical" evidence="2">
    <location>
        <begin position="306"/>
        <end position="326"/>
    </location>
</feature>
<gene>
    <name evidence="3" type="ORF">Naga_100127g12</name>
</gene>
<evidence type="ECO:0000256" key="1">
    <source>
        <dbReference type="SAM" id="MobiDB-lite"/>
    </source>
</evidence>
<keyword evidence="2" id="KW-0472">Membrane</keyword>
<sequence>MKNEASQELASGAGNFRNGSRMSPPLSRSPMNRASPPSIHDHGRHTPPIPEASLKNIDLGGGHVAPHQAIRRRDHLSPSFVLSKQYPIPEVQELTAVDGRGQGASSAWRLALAQLKRFDIEWVISFLLIIFTCSATAIFTRDKGWFLLTAPLVGFPLSNAFASFNIGLSTYVAEAYGGDERLTLYRHVGRISELSPRAGSIAIYLYVCLVFSLLLSVILLWYIALFYQYLKSSEVLPSKESAVRLFGLGALTLGLLLSALGTGSFRAVIWNDMRHRRNSSESVNGADASPSFTDIDTGALALRNGYAYGSTVITWLLWIIVGCVFISRSSWWAKGAGMAATQAQADIDIVNDDMALEEENTDQGPPSHV</sequence>
<feature type="transmembrane region" description="Helical" evidence="2">
    <location>
        <begin position="203"/>
        <end position="224"/>
    </location>
</feature>
<feature type="region of interest" description="Disordered" evidence="1">
    <location>
        <begin position="1"/>
        <end position="57"/>
    </location>
</feature>
<keyword evidence="4" id="KW-1185">Reference proteome</keyword>
<protein>
    <submittedName>
        <fullName evidence="3">Uncharacterized protein</fullName>
    </submittedName>
</protein>
<accession>W7TIY7</accession>
<proteinExistence type="predicted"/>
<feature type="transmembrane region" description="Helical" evidence="2">
    <location>
        <begin position="245"/>
        <end position="269"/>
    </location>
</feature>
<dbReference type="AlphaFoldDB" id="W7TIY7"/>
<feature type="transmembrane region" description="Helical" evidence="2">
    <location>
        <begin position="120"/>
        <end position="139"/>
    </location>
</feature>
<feature type="compositionally biased region" description="Low complexity" evidence="1">
    <location>
        <begin position="20"/>
        <end position="31"/>
    </location>
</feature>
<name>W7TIY7_9STRA</name>
<keyword evidence="2" id="KW-1133">Transmembrane helix</keyword>
<dbReference type="OrthoDB" id="10300072at2759"/>
<dbReference type="EMBL" id="AZIL01000530">
    <property type="protein sequence ID" value="EWM26980.1"/>
    <property type="molecule type" value="Genomic_DNA"/>
</dbReference>
<evidence type="ECO:0000313" key="3">
    <source>
        <dbReference type="EMBL" id="EWM26980.1"/>
    </source>
</evidence>
<comment type="caution">
    <text evidence="3">The sequence shown here is derived from an EMBL/GenBank/DDBJ whole genome shotgun (WGS) entry which is preliminary data.</text>
</comment>
<evidence type="ECO:0000256" key="2">
    <source>
        <dbReference type="SAM" id="Phobius"/>
    </source>
</evidence>
<evidence type="ECO:0000313" key="4">
    <source>
        <dbReference type="Proteomes" id="UP000019335"/>
    </source>
</evidence>
<organism evidence="3 4">
    <name type="scientific">Nannochloropsis gaditana</name>
    <dbReference type="NCBI Taxonomy" id="72520"/>
    <lineage>
        <taxon>Eukaryota</taxon>
        <taxon>Sar</taxon>
        <taxon>Stramenopiles</taxon>
        <taxon>Ochrophyta</taxon>
        <taxon>Eustigmatophyceae</taxon>
        <taxon>Eustigmatales</taxon>
        <taxon>Monodopsidaceae</taxon>
        <taxon>Nannochloropsis</taxon>
    </lineage>
</organism>
<dbReference type="Proteomes" id="UP000019335">
    <property type="component" value="Chromosome 7"/>
</dbReference>